<accession>A0A1T2KYW1</accession>
<sequence length="125" mass="13045">MNKTILAVALMAVASDISAGDDVVIVDPVDYDPTASISLTIPFGAGGIKDFGISLNVLSTNEENAWMGGAGVTFYPAKDNKLGCSLIGGRNFTGSELYLGYDFCQKVFNFGVGVLNTKGGSVRPK</sequence>
<proteinExistence type="predicted"/>
<evidence type="ECO:0000256" key="1">
    <source>
        <dbReference type="SAM" id="SignalP"/>
    </source>
</evidence>
<protein>
    <submittedName>
        <fullName evidence="2">Uncharacterized protein</fullName>
    </submittedName>
</protein>
<name>A0A1T2KYW1_9GAMM</name>
<dbReference type="EMBL" id="MPRK01000234">
    <property type="protein sequence ID" value="OOZ38022.1"/>
    <property type="molecule type" value="Genomic_DNA"/>
</dbReference>
<dbReference type="AlphaFoldDB" id="A0A1T2KYW1"/>
<feature type="signal peptide" evidence="1">
    <location>
        <begin position="1"/>
        <end position="19"/>
    </location>
</feature>
<reference evidence="2 3" key="1">
    <citation type="submission" date="2016-11" db="EMBL/GenBank/DDBJ databases">
        <title>Mixed transmission modes and dynamic genome evolution in an obligate animal-bacterial symbiosis.</title>
        <authorList>
            <person name="Russell S.L."/>
            <person name="Corbett-Detig R.B."/>
            <person name="Cavanaugh C.M."/>
        </authorList>
    </citation>
    <scope>NUCLEOTIDE SEQUENCE [LARGE SCALE GENOMIC DNA]</scope>
    <source>
        <strain evidence="2">Sp-SM6</strain>
    </source>
</reference>
<dbReference type="RefSeq" id="WP_135568218.1">
    <property type="nucleotide sequence ID" value="NZ_MPRK01000234.1"/>
</dbReference>
<evidence type="ECO:0000313" key="2">
    <source>
        <dbReference type="EMBL" id="OOZ38022.1"/>
    </source>
</evidence>
<feature type="chain" id="PRO_5013318293" evidence="1">
    <location>
        <begin position="20"/>
        <end position="125"/>
    </location>
</feature>
<organism evidence="2 3">
    <name type="scientific">Solemya elarraichensis gill symbiont</name>
    <dbReference type="NCBI Taxonomy" id="1918949"/>
    <lineage>
        <taxon>Bacteria</taxon>
        <taxon>Pseudomonadati</taxon>
        <taxon>Pseudomonadota</taxon>
        <taxon>Gammaproteobacteria</taxon>
        <taxon>sulfur-oxidizing symbionts</taxon>
    </lineage>
</organism>
<evidence type="ECO:0000313" key="3">
    <source>
        <dbReference type="Proteomes" id="UP000190198"/>
    </source>
</evidence>
<keyword evidence="3" id="KW-1185">Reference proteome</keyword>
<gene>
    <name evidence="2" type="ORF">BOW52_09580</name>
</gene>
<keyword evidence="1" id="KW-0732">Signal</keyword>
<comment type="caution">
    <text evidence="2">The sequence shown here is derived from an EMBL/GenBank/DDBJ whole genome shotgun (WGS) entry which is preliminary data.</text>
</comment>
<dbReference type="Proteomes" id="UP000190198">
    <property type="component" value="Unassembled WGS sequence"/>
</dbReference>